<evidence type="ECO:0000259" key="1">
    <source>
        <dbReference type="Pfam" id="PF25318"/>
    </source>
</evidence>
<dbReference type="AlphaFoldDB" id="A0A397TGC2"/>
<organism evidence="2 3">
    <name type="scientific">Glomus cerebriforme</name>
    <dbReference type="NCBI Taxonomy" id="658196"/>
    <lineage>
        <taxon>Eukaryota</taxon>
        <taxon>Fungi</taxon>
        <taxon>Fungi incertae sedis</taxon>
        <taxon>Mucoromycota</taxon>
        <taxon>Glomeromycotina</taxon>
        <taxon>Glomeromycetes</taxon>
        <taxon>Glomerales</taxon>
        <taxon>Glomeraceae</taxon>
        <taxon>Glomus</taxon>
    </lineage>
</organism>
<feature type="domain" description="GDS1 winged helix" evidence="1">
    <location>
        <begin position="29"/>
        <end position="118"/>
    </location>
</feature>
<evidence type="ECO:0000313" key="2">
    <source>
        <dbReference type="EMBL" id="RIA97158.1"/>
    </source>
</evidence>
<dbReference type="Pfam" id="PF25318">
    <property type="entry name" value="WHD_GDS1"/>
    <property type="match status" value="1"/>
</dbReference>
<reference evidence="2 3" key="1">
    <citation type="submission" date="2018-06" db="EMBL/GenBank/DDBJ databases">
        <title>Comparative genomics reveals the genomic features of Rhizophagus irregularis, R. cerebriforme, R. diaphanum and Gigaspora rosea, and their symbiotic lifestyle signature.</title>
        <authorList>
            <person name="Morin E."/>
            <person name="San Clemente H."/>
            <person name="Chen E.C.H."/>
            <person name="De La Providencia I."/>
            <person name="Hainaut M."/>
            <person name="Kuo A."/>
            <person name="Kohler A."/>
            <person name="Murat C."/>
            <person name="Tang N."/>
            <person name="Roy S."/>
            <person name="Loubradou J."/>
            <person name="Henrissat B."/>
            <person name="Grigoriev I.V."/>
            <person name="Corradi N."/>
            <person name="Roux C."/>
            <person name="Martin F.M."/>
        </authorList>
    </citation>
    <scope>NUCLEOTIDE SEQUENCE [LARGE SCALE GENOMIC DNA]</scope>
    <source>
        <strain evidence="2 3">DAOM 227022</strain>
    </source>
</reference>
<dbReference type="OrthoDB" id="5597783at2759"/>
<dbReference type="STRING" id="658196.A0A397TGC2"/>
<protein>
    <recommendedName>
        <fullName evidence="1">GDS1 winged helix domain-containing protein</fullName>
    </recommendedName>
</protein>
<evidence type="ECO:0000313" key="3">
    <source>
        <dbReference type="Proteomes" id="UP000265703"/>
    </source>
</evidence>
<proteinExistence type="predicted"/>
<comment type="caution">
    <text evidence="2">The sequence shown here is derived from an EMBL/GenBank/DDBJ whole genome shotgun (WGS) entry which is preliminary data.</text>
</comment>
<dbReference type="EMBL" id="QKYT01000033">
    <property type="protein sequence ID" value="RIA97158.1"/>
    <property type="molecule type" value="Genomic_DNA"/>
</dbReference>
<sequence>MQSISLQDNKSEVKRIVEEIYSRIQHTINSIDAADRVFVAIIKALISLNNEPSSPRQLAACVQKYGFTQLGGQTPYATVSGHISTHFSRVRQQIVPKPIIGKQPHPTVAKRSLYYFLDSDNILKDLLAEYFPIDENFPTHQIQLSPTSSTKSEPFDSTINENQYCAETPPSTPSSIKDIKEEDDDLITKPISDKENYPDNETTYKTEVEPSVSSYGIISDVKDKKNDMRGINAVTPPSSPGPFPNYLTFSQYLPQAPPRNPGTPRIPLTPDINIERFNGVEVFTTRIKIRQNIVVLSRRVDNNYVDKFSLLQAGGRRPRNSDRKWIPLEEAQILASELNIEQDLGIFLYARLFDYFDVDLDYAMSANGCCYPLAYWFQCVNPKIFVE</sequence>
<dbReference type="InterPro" id="IPR057511">
    <property type="entry name" value="WH_GDS1"/>
</dbReference>
<name>A0A397TGC2_9GLOM</name>
<keyword evidence="3" id="KW-1185">Reference proteome</keyword>
<gene>
    <name evidence="2" type="ORF">C1645_871530</name>
</gene>
<accession>A0A397TGC2</accession>
<dbReference type="Proteomes" id="UP000265703">
    <property type="component" value="Unassembled WGS sequence"/>
</dbReference>